<dbReference type="Proteomes" id="UP000054248">
    <property type="component" value="Unassembled WGS sequence"/>
</dbReference>
<accession>A0A0C3QUQ1</accession>
<feature type="region of interest" description="Disordered" evidence="1">
    <location>
        <begin position="105"/>
        <end position="164"/>
    </location>
</feature>
<organism evidence="2 3">
    <name type="scientific">Tulasnella calospora MUT 4182</name>
    <dbReference type="NCBI Taxonomy" id="1051891"/>
    <lineage>
        <taxon>Eukaryota</taxon>
        <taxon>Fungi</taxon>
        <taxon>Dikarya</taxon>
        <taxon>Basidiomycota</taxon>
        <taxon>Agaricomycotina</taxon>
        <taxon>Agaricomycetes</taxon>
        <taxon>Cantharellales</taxon>
        <taxon>Tulasnellaceae</taxon>
        <taxon>Tulasnella</taxon>
    </lineage>
</organism>
<gene>
    <name evidence="2" type="ORF">M407DRAFT_241501</name>
</gene>
<feature type="compositionally biased region" description="Basic and acidic residues" evidence="1">
    <location>
        <begin position="144"/>
        <end position="153"/>
    </location>
</feature>
<evidence type="ECO:0000313" key="2">
    <source>
        <dbReference type="EMBL" id="KIO32219.1"/>
    </source>
</evidence>
<evidence type="ECO:0000256" key="1">
    <source>
        <dbReference type="SAM" id="MobiDB-lite"/>
    </source>
</evidence>
<dbReference type="HOGENOM" id="CLU_1620273_0_0_1"/>
<dbReference type="EMBL" id="KN822956">
    <property type="protein sequence ID" value="KIO32219.1"/>
    <property type="molecule type" value="Genomic_DNA"/>
</dbReference>
<protein>
    <submittedName>
        <fullName evidence="2">Uncharacterized protein</fullName>
    </submittedName>
</protein>
<evidence type="ECO:0000313" key="3">
    <source>
        <dbReference type="Proteomes" id="UP000054248"/>
    </source>
</evidence>
<reference evidence="2 3" key="1">
    <citation type="submission" date="2014-04" db="EMBL/GenBank/DDBJ databases">
        <authorList>
            <consortium name="DOE Joint Genome Institute"/>
            <person name="Kuo A."/>
            <person name="Girlanda M."/>
            <person name="Perotto S."/>
            <person name="Kohler A."/>
            <person name="Nagy L.G."/>
            <person name="Floudas D."/>
            <person name="Copeland A."/>
            <person name="Barry K.W."/>
            <person name="Cichocki N."/>
            <person name="Veneault-Fourrey C."/>
            <person name="LaButti K."/>
            <person name="Lindquist E.A."/>
            <person name="Lipzen A."/>
            <person name="Lundell T."/>
            <person name="Morin E."/>
            <person name="Murat C."/>
            <person name="Sun H."/>
            <person name="Tunlid A."/>
            <person name="Henrissat B."/>
            <person name="Grigoriev I.V."/>
            <person name="Hibbett D.S."/>
            <person name="Martin F."/>
            <person name="Nordberg H.P."/>
            <person name="Cantor M.N."/>
            <person name="Hua S.X."/>
        </authorList>
    </citation>
    <scope>NUCLEOTIDE SEQUENCE [LARGE SCALE GENOMIC DNA]</scope>
    <source>
        <strain evidence="2 3">MUT 4182</strain>
    </source>
</reference>
<dbReference type="AlphaFoldDB" id="A0A0C3QUQ1"/>
<reference evidence="3" key="2">
    <citation type="submission" date="2015-01" db="EMBL/GenBank/DDBJ databases">
        <title>Evolutionary Origins and Diversification of the Mycorrhizal Mutualists.</title>
        <authorList>
            <consortium name="DOE Joint Genome Institute"/>
            <consortium name="Mycorrhizal Genomics Consortium"/>
            <person name="Kohler A."/>
            <person name="Kuo A."/>
            <person name="Nagy L.G."/>
            <person name="Floudas D."/>
            <person name="Copeland A."/>
            <person name="Barry K.W."/>
            <person name="Cichocki N."/>
            <person name="Veneault-Fourrey C."/>
            <person name="LaButti K."/>
            <person name="Lindquist E.A."/>
            <person name="Lipzen A."/>
            <person name="Lundell T."/>
            <person name="Morin E."/>
            <person name="Murat C."/>
            <person name="Riley R."/>
            <person name="Ohm R."/>
            <person name="Sun H."/>
            <person name="Tunlid A."/>
            <person name="Henrissat B."/>
            <person name="Grigoriev I.V."/>
            <person name="Hibbett D.S."/>
            <person name="Martin F."/>
        </authorList>
    </citation>
    <scope>NUCLEOTIDE SEQUENCE [LARGE SCALE GENOMIC DNA]</scope>
    <source>
        <strain evidence="3">MUT 4182</strain>
    </source>
</reference>
<name>A0A0C3QUQ1_9AGAM</name>
<dbReference type="OrthoDB" id="3204502at2759"/>
<proteinExistence type="predicted"/>
<sequence>MSTLRPCLKRANSSSCSSVKSSVSFSTNISTTYLTHAPSQYNRSPIQVDLAQLNQCSLPHREPELIDGYGSVLVRDDEDSDEYYDSLTPLPPSCQTASVYVPSPSAYMSYRQPPPSPSSNSSRHPYTQSTNPFMPGFGPSPKRKLSDASDNSEKSISWSCLDGF</sequence>
<keyword evidence="3" id="KW-1185">Reference proteome</keyword>